<dbReference type="InterPro" id="IPR028098">
    <property type="entry name" value="Glyco_trans_4-like_N"/>
</dbReference>
<organism evidence="5 6">
    <name type="scientific">Varibaculum cambriense</name>
    <dbReference type="NCBI Taxonomy" id="184870"/>
    <lineage>
        <taxon>Bacteria</taxon>
        <taxon>Bacillati</taxon>
        <taxon>Actinomycetota</taxon>
        <taxon>Actinomycetes</taxon>
        <taxon>Actinomycetales</taxon>
        <taxon>Actinomycetaceae</taxon>
        <taxon>Varibaculum</taxon>
    </lineage>
</organism>
<dbReference type="NCBIfam" id="TIGR02149">
    <property type="entry name" value="glgA_Coryne"/>
    <property type="match status" value="1"/>
</dbReference>
<dbReference type="Pfam" id="PF13439">
    <property type="entry name" value="Glyco_transf_4"/>
    <property type="match status" value="1"/>
</dbReference>
<gene>
    <name evidence="5" type="primary">glgA</name>
    <name evidence="5" type="ORF">L0M99_02765</name>
</gene>
<evidence type="ECO:0000259" key="4">
    <source>
        <dbReference type="Pfam" id="PF13439"/>
    </source>
</evidence>
<dbReference type="EMBL" id="JAKNHJ010000004">
    <property type="protein sequence ID" value="MCG4617418.1"/>
    <property type="molecule type" value="Genomic_DNA"/>
</dbReference>
<comment type="caution">
    <text evidence="5">The sequence shown here is derived from an EMBL/GenBank/DDBJ whole genome shotgun (WGS) entry which is preliminary data.</text>
</comment>
<dbReference type="Pfam" id="PF00534">
    <property type="entry name" value="Glycos_transf_1"/>
    <property type="match status" value="1"/>
</dbReference>
<sequence length="401" mass="44151">MRVDLLSREYPPHVYGGAGVHVTELAKVLAERIEVGVHCFDGSRPDSGGKIQVTGYDYCRKQDGANAALRTLGIDLQMAQHCDRADLVHSHTWYANMAGHWAKKLYEVPHVVTAHSLEPLRPWKREQLGGGYNLSSWAEETAYLAADAVVGVSHGMKEDILRAYPQIDPDKVHVIHNGLDLSDWALPADQEAVAQTLAKYGINPDVPTVVFVGRITRQKGLPHFLQAIKQIPADSQVVLCAGAPDTPEIEKEVRELVDELSAERNGIIWIEQMLPHDQLVNILSAAHVFVTPSIYEPMGIVNLEAAAMELPVVGTATGGIPDCIAEGETGYLVPIEQLTDGSGTPTNPDKFHRDMAERITKLVENPELAKKMGKAGRKRVEEKFSWQTVADKTVELYRSLL</sequence>
<dbReference type="GO" id="GO:0009250">
    <property type="term" value="P:glucan biosynthetic process"/>
    <property type="evidence" value="ECO:0007669"/>
    <property type="project" value="InterPro"/>
</dbReference>
<dbReference type="Gene3D" id="3.40.50.2000">
    <property type="entry name" value="Glycogen Phosphorylase B"/>
    <property type="match status" value="2"/>
</dbReference>
<keyword evidence="1 5" id="KW-0328">Glycosyltransferase</keyword>
<keyword evidence="2 5" id="KW-0808">Transferase</keyword>
<evidence type="ECO:0000313" key="5">
    <source>
        <dbReference type="EMBL" id="MCG4617418.1"/>
    </source>
</evidence>
<dbReference type="EC" id="2.4.1.21" evidence="5"/>
<dbReference type="PANTHER" id="PTHR12526:SF590">
    <property type="entry name" value="ALPHA-MALTOSE-1-PHOSPHATE SYNTHASE"/>
    <property type="match status" value="1"/>
</dbReference>
<dbReference type="SUPFAM" id="SSF53756">
    <property type="entry name" value="UDP-Glycosyltransferase/glycogen phosphorylase"/>
    <property type="match status" value="1"/>
</dbReference>
<evidence type="ECO:0000256" key="2">
    <source>
        <dbReference type="ARBA" id="ARBA00022679"/>
    </source>
</evidence>
<protein>
    <submittedName>
        <fullName evidence="5">Glycogen synthase</fullName>
        <ecNumber evidence="5">2.4.1.21</ecNumber>
    </submittedName>
</protein>
<dbReference type="CDD" id="cd03801">
    <property type="entry name" value="GT4_PimA-like"/>
    <property type="match status" value="1"/>
</dbReference>
<dbReference type="GO" id="GO:0009011">
    <property type="term" value="F:alpha-1,4-glucan glucosyltransferase (ADP-glucose donor) activity"/>
    <property type="evidence" value="ECO:0007669"/>
    <property type="project" value="UniProtKB-EC"/>
</dbReference>
<evidence type="ECO:0000259" key="3">
    <source>
        <dbReference type="Pfam" id="PF00534"/>
    </source>
</evidence>
<feature type="domain" description="Glycosyltransferase subfamily 4-like N-terminal" evidence="4">
    <location>
        <begin position="15"/>
        <end position="182"/>
    </location>
</feature>
<proteinExistence type="predicted"/>
<dbReference type="InterPro" id="IPR011875">
    <property type="entry name" value="M1P_synthase"/>
</dbReference>
<evidence type="ECO:0000313" key="6">
    <source>
        <dbReference type="Proteomes" id="UP001200537"/>
    </source>
</evidence>
<dbReference type="InterPro" id="IPR001296">
    <property type="entry name" value="Glyco_trans_1"/>
</dbReference>
<name>A0AAJ1BAN6_9ACTO</name>
<reference evidence="5" key="1">
    <citation type="submission" date="2022-01" db="EMBL/GenBank/DDBJ databases">
        <title>Collection of gut derived symbiotic bacterial strains cultured from healthy donors.</title>
        <authorList>
            <person name="Lin H."/>
            <person name="Kohout C."/>
            <person name="Waligurski E."/>
            <person name="Pamer E.G."/>
        </authorList>
    </citation>
    <scope>NUCLEOTIDE SEQUENCE</scope>
    <source>
        <strain evidence="5">DFI.7.46</strain>
    </source>
</reference>
<dbReference type="AlphaFoldDB" id="A0AAJ1BAN6"/>
<evidence type="ECO:0000256" key="1">
    <source>
        <dbReference type="ARBA" id="ARBA00022676"/>
    </source>
</evidence>
<dbReference type="Proteomes" id="UP001200537">
    <property type="component" value="Unassembled WGS sequence"/>
</dbReference>
<dbReference type="PANTHER" id="PTHR12526">
    <property type="entry name" value="GLYCOSYLTRANSFERASE"/>
    <property type="match status" value="1"/>
</dbReference>
<feature type="domain" description="Glycosyl transferase family 1" evidence="3">
    <location>
        <begin position="198"/>
        <end position="379"/>
    </location>
</feature>
<dbReference type="RefSeq" id="WP_238127656.1">
    <property type="nucleotide sequence ID" value="NZ_JAKNHJ010000004.1"/>
</dbReference>
<accession>A0AAJ1BAN6</accession>